<dbReference type="Proteomes" id="UP001066276">
    <property type="component" value="Chromosome 7"/>
</dbReference>
<evidence type="ECO:0000313" key="3">
    <source>
        <dbReference type="Proteomes" id="UP001066276"/>
    </source>
</evidence>
<evidence type="ECO:0000313" key="2">
    <source>
        <dbReference type="EMBL" id="KAJ1133162.1"/>
    </source>
</evidence>
<dbReference type="AlphaFoldDB" id="A0AAV7Q0Q0"/>
<name>A0AAV7Q0Q0_PLEWA</name>
<gene>
    <name evidence="2" type="ORF">NDU88_011459</name>
</gene>
<accession>A0AAV7Q0Q0</accession>
<feature type="region of interest" description="Disordered" evidence="1">
    <location>
        <begin position="1"/>
        <end position="60"/>
    </location>
</feature>
<proteinExistence type="predicted"/>
<keyword evidence="3" id="KW-1185">Reference proteome</keyword>
<reference evidence="2" key="1">
    <citation type="journal article" date="2022" name="bioRxiv">
        <title>Sequencing and chromosome-scale assembly of the giantPleurodeles waltlgenome.</title>
        <authorList>
            <person name="Brown T."/>
            <person name="Elewa A."/>
            <person name="Iarovenko S."/>
            <person name="Subramanian E."/>
            <person name="Araus A.J."/>
            <person name="Petzold A."/>
            <person name="Susuki M."/>
            <person name="Suzuki K.-i.T."/>
            <person name="Hayashi T."/>
            <person name="Toyoda A."/>
            <person name="Oliveira C."/>
            <person name="Osipova E."/>
            <person name="Leigh N.D."/>
            <person name="Simon A."/>
            <person name="Yun M.H."/>
        </authorList>
    </citation>
    <scope>NUCLEOTIDE SEQUENCE</scope>
    <source>
        <strain evidence="2">20211129_DDA</strain>
        <tissue evidence="2">Liver</tissue>
    </source>
</reference>
<protein>
    <submittedName>
        <fullName evidence="2">Uncharacterized protein</fullName>
    </submittedName>
</protein>
<dbReference type="EMBL" id="JANPWB010000011">
    <property type="protein sequence ID" value="KAJ1133162.1"/>
    <property type="molecule type" value="Genomic_DNA"/>
</dbReference>
<comment type="caution">
    <text evidence="2">The sequence shown here is derived from an EMBL/GenBank/DDBJ whole genome shotgun (WGS) entry which is preliminary data.</text>
</comment>
<organism evidence="2 3">
    <name type="scientific">Pleurodeles waltl</name>
    <name type="common">Iberian ribbed newt</name>
    <dbReference type="NCBI Taxonomy" id="8319"/>
    <lineage>
        <taxon>Eukaryota</taxon>
        <taxon>Metazoa</taxon>
        <taxon>Chordata</taxon>
        <taxon>Craniata</taxon>
        <taxon>Vertebrata</taxon>
        <taxon>Euteleostomi</taxon>
        <taxon>Amphibia</taxon>
        <taxon>Batrachia</taxon>
        <taxon>Caudata</taxon>
        <taxon>Salamandroidea</taxon>
        <taxon>Salamandridae</taxon>
        <taxon>Pleurodelinae</taxon>
        <taxon>Pleurodeles</taxon>
    </lineage>
</organism>
<sequence>MRHSVAPLGRNSGPKFKSCHSDDRRSWGLKRSDRRICSTSRNRSAPLWGRDRPKNSPRQFCGCRDIKWRPQQSREPATAAALG</sequence>
<evidence type="ECO:0000256" key="1">
    <source>
        <dbReference type="SAM" id="MobiDB-lite"/>
    </source>
</evidence>
<feature type="compositionally biased region" description="Basic and acidic residues" evidence="1">
    <location>
        <begin position="19"/>
        <end position="36"/>
    </location>
</feature>